<sequence length="297" mass="34519">MSLAPIVLFTYNRPDHTRKSLEALRNNHLSNRSVLYIFSDGYRGEADKGEVMKVRELIRAVEGFAEVHIEERAGNTGLSRNIIEGVTQIINEHGKVIVLEDDLITSPFFLPFMNEALERYQQEEKIAHVHGFCFPLQELPDAFLIKWTGSWGWGTWKRAWDLFNRDGEKLLSEIMRQKRNREFDFNGNYPFTRMLSRQVKKENDSWAIRWNASLFLNDRLSLNAGKSLVQNIGFDGSGRHSGRDEIYTTSLHREALSIELSEIREDQAARKAFEKYYGRTNSFQAKAMRRIKQILKG</sequence>
<gene>
    <name evidence="1" type="ORF">XD92_0179</name>
</gene>
<evidence type="ECO:0008006" key="3">
    <source>
        <dbReference type="Google" id="ProtNLM"/>
    </source>
</evidence>
<comment type="caution">
    <text evidence="1">The sequence shown here is derived from an EMBL/GenBank/DDBJ whole genome shotgun (WGS) entry which is preliminary data.</text>
</comment>
<dbReference type="Gene3D" id="3.90.550.10">
    <property type="entry name" value="Spore Coat Polysaccharide Biosynthesis Protein SpsA, Chain A"/>
    <property type="match status" value="1"/>
</dbReference>
<dbReference type="AlphaFoldDB" id="A0A101HKS3"/>
<dbReference type="SUPFAM" id="SSF53448">
    <property type="entry name" value="Nucleotide-diphospho-sugar transferases"/>
    <property type="match status" value="1"/>
</dbReference>
<evidence type="ECO:0000313" key="2">
    <source>
        <dbReference type="Proteomes" id="UP000053860"/>
    </source>
</evidence>
<dbReference type="Proteomes" id="UP000053860">
    <property type="component" value="Unassembled WGS sequence"/>
</dbReference>
<organism evidence="1 2">
    <name type="scientific">Proteiniphilum acetatigenes</name>
    <dbReference type="NCBI Taxonomy" id="294710"/>
    <lineage>
        <taxon>Bacteria</taxon>
        <taxon>Pseudomonadati</taxon>
        <taxon>Bacteroidota</taxon>
        <taxon>Bacteroidia</taxon>
        <taxon>Bacteroidales</taxon>
        <taxon>Dysgonomonadaceae</taxon>
        <taxon>Proteiniphilum</taxon>
    </lineage>
</organism>
<proteinExistence type="predicted"/>
<dbReference type="EMBL" id="LGGN01000016">
    <property type="protein sequence ID" value="KUK78616.1"/>
    <property type="molecule type" value="Genomic_DNA"/>
</dbReference>
<evidence type="ECO:0000313" key="1">
    <source>
        <dbReference type="EMBL" id="KUK78616.1"/>
    </source>
</evidence>
<accession>A0A101HKS3</accession>
<dbReference type="InterPro" id="IPR029044">
    <property type="entry name" value="Nucleotide-diphossugar_trans"/>
</dbReference>
<reference evidence="2" key="1">
    <citation type="journal article" date="2015" name="MBio">
        <title>Genome-Resolved Metagenomic Analysis Reveals Roles for Candidate Phyla and Other Microbial Community Members in Biogeochemical Transformations in Oil Reservoirs.</title>
        <authorList>
            <person name="Hu P."/>
            <person name="Tom L."/>
            <person name="Singh A."/>
            <person name="Thomas B.C."/>
            <person name="Baker B.J."/>
            <person name="Piceno Y.M."/>
            <person name="Andersen G.L."/>
            <person name="Banfield J.F."/>
        </authorList>
    </citation>
    <scope>NUCLEOTIDE SEQUENCE [LARGE SCALE GENOMIC DNA]</scope>
</reference>
<protein>
    <recommendedName>
        <fullName evidence="3">Glycosyltransferase 2-like domain-containing protein</fullName>
    </recommendedName>
</protein>
<name>A0A101HKS3_9BACT</name>